<dbReference type="Pfam" id="PF20434">
    <property type="entry name" value="BD-FAE"/>
    <property type="match status" value="1"/>
</dbReference>
<dbReference type="InterPro" id="IPR029058">
    <property type="entry name" value="AB_hydrolase_fold"/>
</dbReference>
<evidence type="ECO:0000259" key="3">
    <source>
        <dbReference type="Pfam" id="PF20434"/>
    </source>
</evidence>
<dbReference type="InterPro" id="IPR049492">
    <property type="entry name" value="BD-FAE-like_dom"/>
</dbReference>
<dbReference type="GO" id="GO:0016787">
    <property type="term" value="F:hydrolase activity"/>
    <property type="evidence" value="ECO:0007669"/>
    <property type="project" value="UniProtKB-KW"/>
</dbReference>
<keyword evidence="1" id="KW-0378">Hydrolase</keyword>
<accession>A0A6S6UHP5</accession>
<organism evidence="4">
    <name type="scientific">uncultured Aureispira sp</name>
    <dbReference type="NCBI Taxonomy" id="1331704"/>
    <lineage>
        <taxon>Bacteria</taxon>
        <taxon>Pseudomonadati</taxon>
        <taxon>Bacteroidota</taxon>
        <taxon>Saprospiria</taxon>
        <taxon>Saprospirales</taxon>
        <taxon>Saprospiraceae</taxon>
        <taxon>Aureispira</taxon>
        <taxon>environmental samples</taxon>
    </lineage>
</organism>
<dbReference type="EMBL" id="CACVAQ010000407">
    <property type="protein sequence ID" value="CAA6827680.1"/>
    <property type="molecule type" value="Genomic_DNA"/>
</dbReference>
<evidence type="ECO:0000256" key="1">
    <source>
        <dbReference type="ARBA" id="ARBA00022801"/>
    </source>
</evidence>
<keyword evidence="2" id="KW-1133">Transmembrane helix</keyword>
<proteinExistence type="predicted"/>
<protein>
    <submittedName>
        <fullName evidence="4">Esterase-like protein</fullName>
    </submittedName>
</protein>
<keyword evidence="2" id="KW-0812">Transmembrane</keyword>
<dbReference type="Gene3D" id="3.40.50.1820">
    <property type="entry name" value="alpha/beta hydrolase"/>
    <property type="match status" value="1"/>
</dbReference>
<dbReference type="AlphaFoldDB" id="A0A6S6UHP5"/>
<dbReference type="InterPro" id="IPR050300">
    <property type="entry name" value="GDXG_lipolytic_enzyme"/>
</dbReference>
<evidence type="ECO:0000256" key="2">
    <source>
        <dbReference type="SAM" id="Phobius"/>
    </source>
</evidence>
<feature type="transmembrane region" description="Helical" evidence="2">
    <location>
        <begin position="6"/>
        <end position="22"/>
    </location>
</feature>
<gene>
    <name evidence="4" type="ORF">HELGO_WM21755</name>
</gene>
<keyword evidence="2" id="KW-0472">Membrane</keyword>
<name>A0A6S6UHP5_9BACT</name>
<dbReference type="SUPFAM" id="SSF53474">
    <property type="entry name" value="alpha/beta-Hydrolases"/>
    <property type="match status" value="1"/>
</dbReference>
<feature type="transmembrane region" description="Helical" evidence="2">
    <location>
        <begin position="34"/>
        <end position="56"/>
    </location>
</feature>
<dbReference type="PANTHER" id="PTHR48081">
    <property type="entry name" value="AB HYDROLASE SUPERFAMILY PROTEIN C4A8.06C"/>
    <property type="match status" value="1"/>
</dbReference>
<feature type="domain" description="BD-FAE-like" evidence="3">
    <location>
        <begin position="107"/>
        <end position="287"/>
    </location>
</feature>
<evidence type="ECO:0000313" key="4">
    <source>
        <dbReference type="EMBL" id="CAA6827680.1"/>
    </source>
</evidence>
<reference evidence="4" key="1">
    <citation type="submission" date="2020-01" db="EMBL/GenBank/DDBJ databases">
        <authorList>
            <person name="Meier V. D."/>
            <person name="Meier V D."/>
        </authorList>
    </citation>
    <scope>NUCLEOTIDE SEQUENCE</scope>
    <source>
        <strain evidence="4">HLG_WM_MAG_10</strain>
    </source>
</reference>
<sequence length="339" mass="38389">MFFDLFFYTLLVLTIFGSYKIIKSTAAQNKFLKVLKFLFVLFTASLCLLLLLQWTLPKGSKYQEAVHLPRHLWMLDHADFEDGLHKQKVVYGNHPRQYYHYYPALENSQKKNTIIVYLHGGGWCLGSPNQHRYLAHLLQQAGYTLVFPAYRLTPEFGYKDLQEDVNKALLHSLDFTKEQGIHTPTIILGGSSAGGNLASLLAYDENRWANLGLDRSMLKGVFSIVGALNTSKMEQTFTLLNYTGPADSLSYTLANPLTWISPQDTFPFLCLHGKKDGLVSYDAVLEFCNTLDQTVPNVLHFPSYDNATHLGLGAAWYYDKNENLGQDTVLINWLDAVSN</sequence>